<keyword evidence="3" id="KW-1185">Reference proteome</keyword>
<dbReference type="Proteomes" id="UP000521868">
    <property type="component" value="Unassembled WGS sequence"/>
</dbReference>
<proteinExistence type="predicted"/>
<dbReference type="NCBIfam" id="TIGR01300">
    <property type="entry name" value="CPA3_mnhG_phaG"/>
    <property type="match status" value="1"/>
</dbReference>
<gene>
    <name evidence="2" type="ORF">RAMLITH_21290</name>
</gene>
<keyword evidence="1" id="KW-0812">Transmembrane</keyword>
<dbReference type="PANTHER" id="PTHR34703:SF1">
    <property type="entry name" value="ANTIPORTER SUBUNIT MNHG2-RELATED"/>
    <property type="match status" value="1"/>
</dbReference>
<evidence type="ECO:0000313" key="2">
    <source>
        <dbReference type="EMBL" id="NKE68356.1"/>
    </source>
</evidence>
<feature type="transmembrane region" description="Helical" evidence="1">
    <location>
        <begin position="48"/>
        <end position="78"/>
    </location>
</feature>
<evidence type="ECO:0000256" key="1">
    <source>
        <dbReference type="SAM" id="Phobius"/>
    </source>
</evidence>
<comment type="caution">
    <text evidence="2">The sequence shown here is derived from an EMBL/GenBank/DDBJ whole genome shotgun (WGS) entry which is preliminary data.</text>
</comment>
<dbReference type="EMBL" id="VTOX01000010">
    <property type="protein sequence ID" value="NKE68356.1"/>
    <property type="molecule type" value="Genomic_DNA"/>
</dbReference>
<dbReference type="AlphaFoldDB" id="A0A7X6DJK7"/>
<protein>
    <submittedName>
        <fullName evidence="2">Monovalent cation/H(+) antiporter subunit G</fullName>
    </submittedName>
</protein>
<dbReference type="GO" id="GO:0015385">
    <property type="term" value="F:sodium:proton antiporter activity"/>
    <property type="evidence" value="ECO:0007669"/>
    <property type="project" value="TreeGrafter"/>
</dbReference>
<accession>A0A7X6DJK7</accession>
<name>A0A7X6DJK7_9BURK</name>
<sequence>MSAVADAISWACIVAGGLFCIIGGVGLVRMPSFFTRMHAASLIDTLGAGLILLGLVIQAGFTLVAVKLAMIGVLLLFASPTATHALAKAALARGVDPLDTGGESSKR</sequence>
<dbReference type="InterPro" id="IPR005133">
    <property type="entry name" value="PhaG_MnhG_YufB"/>
</dbReference>
<dbReference type="RefSeq" id="WP_168109481.1">
    <property type="nucleotide sequence ID" value="NZ_VTOX01000010.1"/>
</dbReference>
<feature type="transmembrane region" description="Helical" evidence="1">
    <location>
        <begin position="7"/>
        <end position="28"/>
    </location>
</feature>
<reference evidence="2 3" key="1">
    <citation type="journal article" date="2020" name="Nature">
        <title>Bacterial chemolithoautotrophy via manganese oxidation.</title>
        <authorList>
            <person name="Yu H."/>
            <person name="Leadbetter J.R."/>
        </authorList>
    </citation>
    <scope>NUCLEOTIDE SEQUENCE [LARGE SCALE GENOMIC DNA]</scope>
    <source>
        <strain evidence="2 3">RBP-1</strain>
    </source>
</reference>
<keyword evidence="1" id="KW-0472">Membrane</keyword>
<keyword evidence="1" id="KW-1133">Transmembrane helix</keyword>
<dbReference type="PANTHER" id="PTHR34703">
    <property type="entry name" value="ANTIPORTER SUBUNIT MNHG2-RELATED"/>
    <property type="match status" value="1"/>
</dbReference>
<evidence type="ECO:0000313" key="3">
    <source>
        <dbReference type="Proteomes" id="UP000521868"/>
    </source>
</evidence>
<organism evidence="2 3">
    <name type="scientific">Ramlibacter lithotrophicus</name>
    <dbReference type="NCBI Taxonomy" id="2606681"/>
    <lineage>
        <taxon>Bacteria</taxon>
        <taxon>Pseudomonadati</taxon>
        <taxon>Pseudomonadota</taxon>
        <taxon>Betaproteobacteria</taxon>
        <taxon>Burkholderiales</taxon>
        <taxon>Comamonadaceae</taxon>
        <taxon>Ramlibacter</taxon>
    </lineage>
</organism>
<dbReference type="Pfam" id="PF03334">
    <property type="entry name" value="PhaG_MnhG_YufB"/>
    <property type="match status" value="1"/>
</dbReference>